<organism evidence="1">
    <name type="scientific">Rhizophora mucronata</name>
    <name type="common">Asiatic mangrove</name>
    <dbReference type="NCBI Taxonomy" id="61149"/>
    <lineage>
        <taxon>Eukaryota</taxon>
        <taxon>Viridiplantae</taxon>
        <taxon>Streptophyta</taxon>
        <taxon>Embryophyta</taxon>
        <taxon>Tracheophyta</taxon>
        <taxon>Spermatophyta</taxon>
        <taxon>Magnoliopsida</taxon>
        <taxon>eudicotyledons</taxon>
        <taxon>Gunneridae</taxon>
        <taxon>Pentapetalae</taxon>
        <taxon>rosids</taxon>
        <taxon>fabids</taxon>
        <taxon>Malpighiales</taxon>
        <taxon>Rhizophoraceae</taxon>
        <taxon>Rhizophora</taxon>
    </lineage>
</organism>
<evidence type="ECO:0000313" key="1">
    <source>
        <dbReference type="EMBL" id="MBX27991.1"/>
    </source>
</evidence>
<dbReference type="EMBL" id="GGEC01047507">
    <property type="protein sequence ID" value="MBX27991.1"/>
    <property type="molecule type" value="Transcribed_RNA"/>
</dbReference>
<accession>A0A2P2MCP1</accession>
<proteinExistence type="predicted"/>
<protein>
    <submittedName>
        <fullName evidence="1">Vacuolar protein sorting-associated protein 52 A isoform X3</fullName>
    </submittedName>
</protein>
<sequence length="32" mass="3735">MMATSCANHRKTCIRQLSPSFLRDHHHRLISS</sequence>
<reference evidence="1" key="1">
    <citation type="submission" date="2018-02" db="EMBL/GenBank/DDBJ databases">
        <title>Rhizophora mucronata_Transcriptome.</title>
        <authorList>
            <person name="Meera S.P."/>
            <person name="Sreeshan A."/>
            <person name="Augustine A."/>
        </authorList>
    </citation>
    <scope>NUCLEOTIDE SEQUENCE</scope>
    <source>
        <tissue evidence="1">Leaf</tissue>
    </source>
</reference>
<dbReference type="AlphaFoldDB" id="A0A2P2MCP1"/>
<name>A0A2P2MCP1_RHIMU</name>